<proteinExistence type="predicted"/>
<accession>A0A427B2S2</accession>
<dbReference type="PANTHER" id="PTHR14304">
    <property type="entry name" value="CELL DIVISION CYCLE AND APOPTOSIS REGULATOR PROTEIN"/>
    <property type="match status" value="1"/>
</dbReference>
<feature type="region of interest" description="Disordered" evidence="1">
    <location>
        <begin position="47"/>
        <end position="72"/>
    </location>
</feature>
<feature type="compositionally biased region" description="Basic and acidic residues" evidence="1">
    <location>
        <begin position="497"/>
        <end position="516"/>
    </location>
</feature>
<feature type="compositionally biased region" description="Basic and acidic residues" evidence="1">
    <location>
        <begin position="137"/>
        <end position="150"/>
    </location>
</feature>
<feature type="region of interest" description="Disordered" evidence="1">
    <location>
        <begin position="244"/>
        <end position="395"/>
    </location>
</feature>
<organism evidence="2 3">
    <name type="scientific">Ensete ventricosum</name>
    <name type="common">Abyssinian banana</name>
    <name type="synonym">Musa ensete</name>
    <dbReference type="NCBI Taxonomy" id="4639"/>
    <lineage>
        <taxon>Eukaryota</taxon>
        <taxon>Viridiplantae</taxon>
        <taxon>Streptophyta</taxon>
        <taxon>Embryophyta</taxon>
        <taxon>Tracheophyta</taxon>
        <taxon>Spermatophyta</taxon>
        <taxon>Magnoliopsida</taxon>
        <taxon>Liliopsida</taxon>
        <taxon>Zingiberales</taxon>
        <taxon>Musaceae</taxon>
        <taxon>Ensete</taxon>
    </lineage>
</organism>
<comment type="caution">
    <text evidence="2">The sequence shown here is derived from an EMBL/GenBank/DDBJ whole genome shotgun (WGS) entry which is preliminary data.</text>
</comment>
<feature type="compositionally biased region" description="Basic and acidic residues" evidence="1">
    <location>
        <begin position="596"/>
        <end position="637"/>
    </location>
</feature>
<feature type="compositionally biased region" description="Polar residues" evidence="1">
    <location>
        <begin position="465"/>
        <end position="474"/>
    </location>
</feature>
<feature type="region of interest" description="Disordered" evidence="1">
    <location>
        <begin position="438"/>
        <end position="637"/>
    </location>
</feature>
<evidence type="ECO:0000256" key="1">
    <source>
        <dbReference type="SAM" id="MobiDB-lite"/>
    </source>
</evidence>
<dbReference type="GO" id="GO:0005634">
    <property type="term" value="C:nucleus"/>
    <property type="evidence" value="ECO:0007669"/>
    <property type="project" value="TreeGrafter"/>
</dbReference>
<evidence type="ECO:0000313" key="3">
    <source>
        <dbReference type="Proteomes" id="UP000287651"/>
    </source>
</evidence>
<feature type="compositionally biased region" description="Basic and acidic residues" evidence="1">
    <location>
        <begin position="197"/>
        <end position="216"/>
    </location>
</feature>
<reference evidence="2 3" key="1">
    <citation type="journal article" date="2014" name="Agronomy (Basel)">
        <title>A Draft Genome Sequence for Ensete ventricosum, the Drought-Tolerant Tree Against Hunger.</title>
        <authorList>
            <person name="Harrison J."/>
            <person name="Moore K.A."/>
            <person name="Paszkiewicz K."/>
            <person name="Jones T."/>
            <person name="Grant M."/>
            <person name="Ambacheew D."/>
            <person name="Muzemil S."/>
            <person name="Studholme D.J."/>
        </authorList>
    </citation>
    <scope>NUCLEOTIDE SEQUENCE [LARGE SCALE GENOMIC DNA]</scope>
</reference>
<gene>
    <name evidence="2" type="ORF">B296_00005012</name>
</gene>
<dbReference type="AlphaFoldDB" id="A0A427B2S2"/>
<feature type="compositionally biased region" description="Basic and acidic residues" evidence="1">
    <location>
        <begin position="296"/>
        <end position="328"/>
    </location>
</feature>
<dbReference type="Proteomes" id="UP000287651">
    <property type="component" value="Unassembled WGS sequence"/>
</dbReference>
<dbReference type="GO" id="GO:0006355">
    <property type="term" value="P:regulation of DNA-templated transcription"/>
    <property type="evidence" value="ECO:0007669"/>
    <property type="project" value="InterPro"/>
</dbReference>
<feature type="compositionally biased region" description="Basic and acidic residues" evidence="1">
    <location>
        <begin position="247"/>
        <end position="275"/>
    </location>
</feature>
<evidence type="ECO:0000313" key="2">
    <source>
        <dbReference type="EMBL" id="RRT82773.1"/>
    </source>
</evidence>
<dbReference type="PANTHER" id="PTHR14304:SF11">
    <property type="entry name" value="SAP DOMAIN-CONTAINING PROTEIN"/>
    <property type="match status" value="1"/>
</dbReference>
<name>A0A427B2S2_ENSVE</name>
<feature type="compositionally biased region" description="Acidic residues" evidence="1">
    <location>
        <begin position="531"/>
        <end position="555"/>
    </location>
</feature>
<sequence>MIVITFSGDNSHGKTVNDSPAKTLKSEDYLVKDDIGDIKTDYQSKDEVDGSKKIVAEDEGKGPVLDDKQTEHKDDALMVGESKTNEKLVNDEGSLELGTEIKKTTKKKIVKKVVKGKTVAKKVIVTTVQDTCAMQNEKMDMSDDKTEYKDGNTSQEGENLGDPLNPKTSVEKKIGTNVDVSKSPQKEETNNSSEFQTDMKLDDESVPKEEAKKEQGGDTIVQDAEIKTTGKKKVIRRVIKRKVPATKVKDANSSKDAEETKAQQVEDHSEKKELDVAEASFSENKIMEESNAPSVEKVDLNEKTVTNEKLEKKETSTVDSHSTVEKGGSKSFNDSEDTMQKETKEGGEDGKKERKKDEKEKGKGAKHEPNPKSHKEKEKGGSREHPMHPGLILQNHRVKGSKLSLFAESFNEMLQFEMGCRLLSFLEKLRERYVVKRNNRKRQRDDKSEKGTVKEKSPVKRPKTSDGSQVSKSTRPGKEDTSSKTSDEDMNVISESVKLEKESGSDRTNDEHKGVDDTAAGLGEIKMEEKTVDDDMVDDDEDPEEIIEEEADDDAGSNRVGEANTTEAEPEMAMSKDDNPKLTSESGTEKVAIVSEKSDKEEDKQIAEEKKESTKDEKDSVEDENKVSSKDVNEVHVKDAVVDKQLLQVICSRDDRIFYKKLVRLTFADP</sequence>
<dbReference type="InterPro" id="IPR025224">
    <property type="entry name" value="CCAR1/CCAR2"/>
</dbReference>
<feature type="compositionally biased region" description="Basic and acidic residues" evidence="1">
    <location>
        <begin position="338"/>
        <end position="387"/>
    </location>
</feature>
<feature type="compositionally biased region" description="Basic and acidic residues" evidence="1">
    <location>
        <begin position="443"/>
        <end position="458"/>
    </location>
</feature>
<protein>
    <submittedName>
        <fullName evidence="2">Uncharacterized protein</fullName>
    </submittedName>
</protein>
<feature type="region of interest" description="Disordered" evidence="1">
    <location>
        <begin position="136"/>
        <end position="219"/>
    </location>
</feature>
<dbReference type="EMBL" id="AMZH03000631">
    <property type="protein sequence ID" value="RRT82773.1"/>
    <property type="molecule type" value="Genomic_DNA"/>
</dbReference>
<feature type="compositionally biased region" description="Basic and acidic residues" evidence="1">
    <location>
        <begin position="476"/>
        <end position="487"/>
    </location>
</feature>